<comment type="similarity">
    <text evidence="2">Belongs to the EamA transporter family.</text>
</comment>
<dbReference type="EMBL" id="WNLA01000033">
    <property type="protein sequence ID" value="MTW05936.1"/>
    <property type="molecule type" value="Genomic_DNA"/>
</dbReference>
<evidence type="ECO:0000256" key="5">
    <source>
        <dbReference type="ARBA" id="ARBA00023136"/>
    </source>
</evidence>
<dbReference type="PANTHER" id="PTHR32322">
    <property type="entry name" value="INNER MEMBRANE TRANSPORTER"/>
    <property type="match status" value="1"/>
</dbReference>
<feature type="transmembrane region" description="Helical" evidence="6">
    <location>
        <begin position="71"/>
        <end position="90"/>
    </location>
</feature>
<feature type="transmembrane region" description="Helical" evidence="6">
    <location>
        <begin position="218"/>
        <end position="237"/>
    </location>
</feature>
<dbReference type="PANTHER" id="PTHR32322:SF2">
    <property type="entry name" value="EAMA DOMAIN-CONTAINING PROTEIN"/>
    <property type="match status" value="1"/>
</dbReference>
<gene>
    <name evidence="8" type="ORF">GM668_28040</name>
</gene>
<dbReference type="Pfam" id="PF00892">
    <property type="entry name" value="EamA"/>
    <property type="match status" value="2"/>
</dbReference>
<proteinExistence type="inferred from homology"/>
<evidence type="ECO:0000256" key="2">
    <source>
        <dbReference type="ARBA" id="ARBA00007362"/>
    </source>
</evidence>
<dbReference type="GO" id="GO:0016020">
    <property type="term" value="C:membrane"/>
    <property type="evidence" value="ECO:0007669"/>
    <property type="project" value="UniProtKB-SubCell"/>
</dbReference>
<feature type="transmembrane region" description="Helical" evidence="6">
    <location>
        <begin position="275"/>
        <end position="296"/>
    </location>
</feature>
<dbReference type="InterPro" id="IPR000620">
    <property type="entry name" value="EamA_dom"/>
</dbReference>
<evidence type="ECO:0000256" key="4">
    <source>
        <dbReference type="ARBA" id="ARBA00022989"/>
    </source>
</evidence>
<keyword evidence="9" id="KW-1185">Reference proteome</keyword>
<accession>A0A6L6Q931</accession>
<evidence type="ECO:0000256" key="6">
    <source>
        <dbReference type="SAM" id="Phobius"/>
    </source>
</evidence>
<name>A0A6L6Q931_9BURK</name>
<feature type="domain" description="EamA" evidence="7">
    <location>
        <begin position="12"/>
        <end position="141"/>
    </location>
</feature>
<protein>
    <submittedName>
        <fullName evidence="8">EamA family transporter</fullName>
    </submittedName>
</protein>
<dbReference type="InterPro" id="IPR050638">
    <property type="entry name" value="AA-Vitamin_Transporters"/>
</dbReference>
<dbReference type="RefSeq" id="WP_170305890.1">
    <property type="nucleotide sequence ID" value="NZ_WNLA01000033.1"/>
</dbReference>
<feature type="transmembrane region" description="Helical" evidence="6">
    <location>
        <begin position="189"/>
        <end position="212"/>
    </location>
</feature>
<feature type="domain" description="EamA" evidence="7">
    <location>
        <begin position="156"/>
        <end position="291"/>
    </location>
</feature>
<dbReference type="AlphaFoldDB" id="A0A6L6Q931"/>
<keyword evidence="4 6" id="KW-1133">Transmembrane helix</keyword>
<evidence type="ECO:0000259" key="7">
    <source>
        <dbReference type="Pfam" id="PF00892"/>
    </source>
</evidence>
<reference evidence="8 9" key="1">
    <citation type="submission" date="2019-11" db="EMBL/GenBank/DDBJ databases">
        <title>Type strains purchased from KCTC, JCM and DSMZ.</title>
        <authorList>
            <person name="Lu H."/>
        </authorList>
    </citation>
    <scope>NUCLEOTIDE SEQUENCE [LARGE SCALE GENOMIC DNA]</scope>
    <source>
        <strain evidence="8 9">KCTC 42409</strain>
    </source>
</reference>
<comment type="caution">
    <text evidence="8">The sequence shown here is derived from an EMBL/GenBank/DDBJ whole genome shotgun (WGS) entry which is preliminary data.</text>
</comment>
<evidence type="ECO:0000313" key="8">
    <source>
        <dbReference type="EMBL" id="MTW05936.1"/>
    </source>
</evidence>
<dbReference type="InterPro" id="IPR037185">
    <property type="entry name" value="EmrE-like"/>
</dbReference>
<feature type="transmembrane region" description="Helical" evidence="6">
    <location>
        <begin position="96"/>
        <end position="115"/>
    </location>
</feature>
<keyword evidence="3 6" id="KW-0812">Transmembrane</keyword>
<feature type="transmembrane region" description="Helical" evidence="6">
    <location>
        <begin position="155"/>
        <end position="177"/>
    </location>
</feature>
<evidence type="ECO:0000313" key="9">
    <source>
        <dbReference type="Proteomes" id="UP000484015"/>
    </source>
</evidence>
<organism evidence="8 9">
    <name type="scientific">Pseudoduganella ginsengisoli</name>
    <dbReference type="NCBI Taxonomy" id="1462440"/>
    <lineage>
        <taxon>Bacteria</taxon>
        <taxon>Pseudomonadati</taxon>
        <taxon>Pseudomonadota</taxon>
        <taxon>Betaproteobacteria</taxon>
        <taxon>Burkholderiales</taxon>
        <taxon>Oxalobacteraceae</taxon>
        <taxon>Telluria group</taxon>
        <taxon>Pseudoduganella</taxon>
    </lineage>
</organism>
<comment type="subcellular location">
    <subcellularLocation>
        <location evidence="1">Membrane</location>
        <topology evidence="1">Multi-pass membrane protein</topology>
    </subcellularLocation>
</comment>
<dbReference type="Proteomes" id="UP000484015">
    <property type="component" value="Unassembled WGS sequence"/>
</dbReference>
<feature type="transmembrane region" description="Helical" evidence="6">
    <location>
        <begin position="249"/>
        <end position="269"/>
    </location>
</feature>
<sequence length="308" mass="32658">METRKTLDGQAIGMMALLCLTWSLQQVALKATAQDVSPLLQISLRSGTAAVLVAALMWWRREKFTPGGLRPGMLAGLLFALEYLLIGEALRHTTAGHTVVLLYTGPIFAALGLHWKLPSERLAPGQWAGIALAFFGIGITFIGRQGPARDMAGMLAGDLLCVAAGAAWGATTVVIRCSKLSSAPATETLLYQLVAAPVLLLPAAFALGQLTFTATPLAIGSLAFQSVVASFASYLAWFAMLRRYLASRLGVFSFLTPLFAIGLGGYLLGEHIEPNFIIGALLVLAGIVLVSGYSWIAQSVQTLRRLAA</sequence>
<feature type="transmembrane region" description="Helical" evidence="6">
    <location>
        <begin position="127"/>
        <end position="143"/>
    </location>
</feature>
<keyword evidence="5 6" id="KW-0472">Membrane</keyword>
<evidence type="ECO:0000256" key="1">
    <source>
        <dbReference type="ARBA" id="ARBA00004141"/>
    </source>
</evidence>
<evidence type="ECO:0000256" key="3">
    <source>
        <dbReference type="ARBA" id="ARBA00022692"/>
    </source>
</evidence>
<dbReference type="SUPFAM" id="SSF103481">
    <property type="entry name" value="Multidrug resistance efflux transporter EmrE"/>
    <property type="match status" value="2"/>
</dbReference>